<dbReference type="SUPFAM" id="SSF56300">
    <property type="entry name" value="Metallo-dependent phosphatases"/>
    <property type="match status" value="1"/>
</dbReference>
<dbReference type="GO" id="GO:0016798">
    <property type="term" value="F:hydrolase activity, acting on glycosyl bonds"/>
    <property type="evidence" value="ECO:0007669"/>
    <property type="project" value="UniProtKB-KW"/>
</dbReference>
<feature type="domain" description="Phosphodiester glycosidase" evidence="3">
    <location>
        <begin position="218"/>
        <end position="392"/>
    </location>
</feature>
<comment type="caution">
    <text evidence="4">The sequence shown here is derived from an EMBL/GenBank/DDBJ whole genome shotgun (WGS) entry which is preliminary data.</text>
</comment>
<name>A0ABV9DMA6_9BACI</name>
<feature type="domain" description="Calcineurin-like phosphoesterase" evidence="2">
    <location>
        <begin position="759"/>
        <end position="953"/>
    </location>
</feature>
<evidence type="ECO:0000313" key="4">
    <source>
        <dbReference type="EMBL" id="MFC4560011.1"/>
    </source>
</evidence>
<evidence type="ECO:0000259" key="3">
    <source>
        <dbReference type="Pfam" id="PF09992"/>
    </source>
</evidence>
<keyword evidence="4" id="KW-0378">Hydrolase</keyword>
<keyword evidence="4" id="KW-0326">Glycosidase</keyword>
<dbReference type="InterPro" id="IPR029052">
    <property type="entry name" value="Metallo-depent_PP-like"/>
</dbReference>
<dbReference type="PANTHER" id="PTHR40446">
    <property type="entry name" value="N-ACETYLGLUCOSAMINE-1-PHOSPHODIESTER ALPHA-N-ACETYLGLUCOSAMINIDASE"/>
    <property type="match status" value="1"/>
</dbReference>
<proteinExistence type="predicted"/>
<organism evidence="4 5">
    <name type="scientific">Virgibacillus kekensis</name>
    <dbReference type="NCBI Taxonomy" id="202261"/>
    <lineage>
        <taxon>Bacteria</taxon>
        <taxon>Bacillati</taxon>
        <taxon>Bacillota</taxon>
        <taxon>Bacilli</taxon>
        <taxon>Bacillales</taxon>
        <taxon>Bacillaceae</taxon>
        <taxon>Virgibacillus</taxon>
    </lineage>
</organism>
<evidence type="ECO:0000256" key="1">
    <source>
        <dbReference type="SAM" id="MobiDB-lite"/>
    </source>
</evidence>
<dbReference type="InterPro" id="IPR018711">
    <property type="entry name" value="NAGPA"/>
</dbReference>
<dbReference type="RefSeq" id="WP_390299325.1">
    <property type="nucleotide sequence ID" value="NZ_JBHSFU010000015.1"/>
</dbReference>
<reference evidence="5" key="1">
    <citation type="journal article" date="2019" name="Int. J. Syst. Evol. Microbiol.">
        <title>The Global Catalogue of Microorganisms (GCM) 10K type strain sequencing project: providing services to taxonomists for standard genome sequencing and annotation.</title>
        <authorList>
            <consortium name="The Broad Institute Genomics Platform"/>
            <consortium name="The Broad Institute Genome Sequencing Center for Infectious Disease"/>
            <person name="Wu L."/>
            <person name="Ma J."/>
        </authorList>
    </citation>
    <scope>NUCLEOTIDE SEQUENCE [LARGE SCALE GENOMIC DNA]</scope>
    <source>
        <strain evidence="5">CGMCC 4.7426</strain>
    </source>
</reference>
<dbReference type="InterPro" id="IPR004843">
    <property type="entry name" value="Calcineurin-like_PHP"/>
</dbReference>
<protein>
    <submittedName>
        <fullName evidence="4">Phosphodiester glycosidase family protein</fullName>
    </submittedName>
</protein>
<dbReference type="Pfam" id="PF09992">
    <property type="entry name" value="NAGPA"/>
    <property type="match status" value="1"/>
</dbReference>
<accession>A0ABV9DMA6</accession>
<dbReference type="Gene3D" id="3.60.21.10">
    <property type="match status" value="1"/>
</dbReference>
<dbReference type="EMBL" id="JBHSFU010000015">
    <property type="protein sequence ID" value="MFC4560011.1"/>
    <property type="molecule type" value="Genomic_DNA"/>
</dbReference>
<evidence type="ECO:0000313" key="5">
    <source>
        <dbReference type="Proteomes" id="UP001595989"/>
    </source>
</evidence>
<gene>
    <name evidence="4" type="ORF">ACFO3D_17760</name>
</gene>
<dbReference type="Pfam" id="PF00149">
    <property type="entry name" value="Metallophos"/>
    <property type="match status" value="1"/>
</dbReference>
<sequence>MGIFLAANVIMAAFGPSVQVNAQSNPVPEVRSGSSDRTEPIVTVGPSGKTLLANEHTTTIGPGIKLSSFERFDARGWLNGQVMTIDLSEESVSADLLYPGVVTDAKPLSEMANKLGAVGGVNGDFFDINDTNAPLGTMIQDGEIIKGPQGSHTLTAGVNKQGWGEITNIYLEGTVDLPAGDVQLSAMNQSGISANGIGLYTSVWGDEARPDGGSSVYEVTVSEGKVIEVSDQVGQGTIAENTYVLVGREAGADKLKELAVGDKVSVSYAPKIDEDTLMDFAVGGNVKLVENGEPVANLNDSTTAPRTGVGFSEDGKTMILALVDGRSVESRGMTYKELAELMKEYGANKALNIDGGGSSTMVARTPGYEDAKVVNNPSDGSQRPVPNGIGIFVDDGSGELTNFTVETVIDSEYSNRVFPGLSRSFIGLGYDENYSPVDIEGISWQALPSDVGSFDENGVFYAKKPGQAVAEAQVNSSKGTQEITVLGKLDRIETTESYLSMEMGRKGMFSVTGYDEDGYSAPIEVRDITLEYDKSIIEITENKAGGFSVEPLKDGGSTTIKVTVQEKVTHLPVTIGLETKKVSGLESAEGWTSTRYPWNVGVSMDVVPGRDGNGLQLSYDFTTTTATRAAYLQASPNIELPGDVLKIGMWVHGDGNGAWLRTVIEDATGTNYTLSLADKVDWTGWKYVETSLPDGIQYPAKLWRIYPVETNPNNQYTGQLIFDDLMVEVPPSIEMPEQASVERDPIIMQNEVIGKERYKFAVLSDTQFVAKNPTSRQVEMARKALRQIVEQNPDFLVINGDLVDTAWKEDFSFAKQVLEEEVGDSIPIYYTPGNHEIAGPGNLENFLNVFKENRYTFDHKGTRLILLDSSTGSFRTSDFDQLIELKKSLNDAATDPSINNVVVLGHHPTRDPLPTDNSDLSDPKEAELIENWLTDFRETSKGKGAMYISSHAHTVHLERVEGVPYMVVASAGKSPYGSPENGGFYAWTMFGIDPSPVPDQAVGPEHANDTSKVEGTEWIRAEVRPILESIEFDAPEELAVGETVKLHATGVQQGGLEFPLRYPASIIWEGSENVFVGSGSKLNKAENSGKYAAVFNTETNELKTLVAGVISIQVKSNMKEAGEKIVIK</sequence>
<feature type="region of interest" description="Disordered" evidence="1">
    <location>
        <begin position="24"/>
        <end position="47"/>
    </location>
</feature>
<dbReference type="PANTHER" id="PTHR40446:SF2">
    <property type="entry name" value="N-ACETYLGLUCOSAMINE-1-PHOSPHODIESTER ALPHA-N-ACETYLGLUCOSAMINIDASE"/>
    <property type="match status" value="1"/>
</dbReference>
<evidence type="ECO:0000259" key="2">
    <source>
        <dbReference type="Pfam" id="PF00149"/>
    </source>
</evidence>
<keyword evidence="5" id="KW-1185">Reference proteome</keyword>
<dbReference type="Proteomes" id="UP001595989">
    <property type="component" value="Unassembled WGS sequence"/>
</dbReference>